<dbReference type="CDD" id="cd00118">
    <property type="entry name" value="LysM"/>
    <property type="match status" value="1"/>
</dbReference>
<dbReference type="SUPFAM" id="SSF54106">
    <property type="entry name" value="LysM domain"/>
    <property type="match status" value="1"/>
</dbReference>
<name>U4R4T1_9FIRM</name>
<evidence type="ECO:0000313" key="2">
    <source>
        <dbReference type="EMBL" id="EPR13398.1"/>
    </source>
</evidence>
<accession>U4R4T1</accession>
<dbReference type="EMBL" id="ATAY01000020">
    <property type="protein sequence ID" value="EPR13398.1"/>
    <property type="molecule type" value="Genomic_DNA"/>
</dbReference>
<organism evidence="2 3">
    <name type="scientific">Ruminiclostridium papyrosolvens C7</name>
    <dbReference type="NCBI Taxonomy" id="1330534"/>
    <lineage>
        <taxon>Bacteria</taxon>
        <taxon>Bacillati</taxon>
        <taxon>Bacillota</taxon>
        <taxon>Clostridia</taxon>
        <taxon>Eubacteriales</taxon>
        <taxon>Oscillospiraceae</taxon>
        <taxon>Ruminiclostridium</taxon>
    </lineage>
</organism>
<dbReference type="SMART" id="SM00257">
    <property type="entry name" value="LysM"/>
    <property type="match status" value="1"/>
</dbReference>
<dbReference type="RefSeq" id="WP_020814758.1">
    <property type="nucleotide sequence ID" value="NZ_ATAY01000020.1"/>
</dbReference>
<evidence type="ECO:0000259" key="1">
    <source>
        <dbReference type="PROSITE" id="PS51782"/>
    </source>
</evidence>
<proteinExistence type="predicted"/>
<dbReference type="Proteomes" id="UP000016860">
    <property type="component" value="Unassembled WGS sequence"/>
</dbReference>
<sequence length="96" mass="10864">MAGKKYVLKNKKRFLSFLFFTLFLTCTLIYTVTVAGFTDNQYITVTVGEGDSLWSIASKYGGNTDIRKKIYLIKKINHMNSSDLSENVSLLVPVDK</sequence>
<protein>
    <submittedName>
        <fullName evidence="2">Peptidoglycan-binding protein</fullName>
    </submittedName>
</protein>
<evidence type="ECO:0000313" key="3">
    <source>
        <dbReference type="Proteomes" id="UP000016860"/>
    </source>
</evidence>
<dbReference type="PATRIC" id="fig|1330534.3.peg.1174"/>
<gene>
    <name evidence="2" type="ORF">L323_05885</name>
</gene>
<dbReference type="AlphaFoldDB" id="U4R4T1"/>
<dbReference type="Gene3D" id="3.10.350.10">
    <property type="entry name" value="LysM domain"/>
    <property type="match status" value="1"/>
</dbReference>
<dbReference type="Pfam" id="PF01476">
    <property type="entry name" value="LysM"/>
    <property type="match status" value="1"/>
</dbReference>
<dbReference type="OrthoDB" id="1716479at2"/>
<comment type="caution">
    <text evidence="2">The sequence shown here is derived from an EMBL/GenBank/DDBJ whole genome shotgun (WGS) entry which is preliminary data.</text>
</comment>
<feature type="domain" description="LysM" evidence="1">
    <location>
        <begin position="43"/>
        <end position="92"/>
    </location>
</feature>
<dbReference type="STRING" id="1330534.L323_05885"/>
<dbReference type="InterPro" id="IPR018392">
    <property type="entry name" value="LysM"/>
</dbReference>
<dbReference type="InterPro" id="IPR036779">
    <property type="entry name" value="LysM_dom_sf"/>
</dbReference>
<reference evidence="2 3" key="1">
    <citation type="journal article" date="2013" name="Genome Announc.">
        <title>Draft Genome Sequence of the Cellulolytic Bacterium Clostridium papyrosolvens C7 (ATCC 700395).</title>
        <authorList>
            <person name="Zepeda V."/>
            <person name="Dassa B."/>
            <person name="Borovok I."/>
            <person name="Lamed R."/>
            <person name="Bayer E.A."/>
            <person name="Cate J.H."/>
        </authorList>
    </citation>
    <scope>NUCLEOTIDE SEQUENCE [LARGE SCALE GENOMIC DNA]</scope>
    <source>
        <strain evidence="2 3">C7</strain>
    </source>
</reference>
<dbReference type="PROSITE" id="PS51782">
    <property type="entry name" value="LYSM"/>
    <property type="match status" value="1"/>
</dbReference>